<dbReference type="EMBL" id="BAAASZ010000026">
    <property type="protein sequence ID" value="GAA2449670.1"/>
    <property type="molecule type" value="Genomic_DNA"/>
</dbReference>
<organism evidence="1 2">
    <name type="scientific">Streptomyces macrosporus</name>
    <dbReference type="NCBI Taxonomy" id="44032"/>
    <lineage>
        <taxon>Bacteria</taxon>
        <taxon>Bacillati</taxon>
        <taxon>Actinomycetota</taxon>
        <taxon>Actinomycetes</taxon>
        <taxon>Kitasatosporales</taxon>
        <taxon>Streptomycetaceae</taxon>
        <taxon>Streptomyces</taxon>
    </lineage>
</organism>
<evidence type="ECO:0000313" key="1">
    <source>
        <dbReference type="EMBL" id="GAA2449670.1"/>
    </source>
</evidence>
<evidence type="ECO:0000313" key="2">
    <source>
        <dbReference type="Proteomes" id="UP001501638"/>
    </source>
</evidence>
<dbReference type="Proteomes" id="UP001501638">
    <property type="component" value="Unassembled WGS sequence"/>
</dbReference>
<reference evidence="2" key="1">
    <citation type="journal article" date="2019" name="Int. J. Syst. Evol. Microbiol.">
        <title>The Global Catalogue of Microorganisms (GCM) 10K type strain sequencing project: providing services to taxonomists for standard genome sequencing and annotation.</title>
        <authorList>
            <consortium name="The Broad Institute Genomics Platform"/>
            <consortium name="The Broad Institute Genome Sequencing Center for Infectious Disease"/>
            <person name="Wu L."/>
            <person name="Ma J."/>
        </authorList>
    </citation>
    <scope>NUCLEOTIDE SEQUENCE [LARGE SCALE GENOMIC DNA]</scope>
    <source>
        <strain evidence="2">JCM 6305</strain>
    </source>
</reference>
<proteinExistence type="predicted"/>
<gene>
    <name evidence="1" type="ORF">GCM10010405_36410</name>
</gene>
<keyword evidence="2" id="KW-1185">Reference proteome</keyword>
<protein>
    <submittedName>
        <fullName evidence="1">Uncharacterized protein</fullName>
    </submittedName>
</protein>
<accession>A0ABP5X9T0</accession>
<sequence length="116" mass="13312">MSGQIKRDVLLRDLRRSLRQLSWNAEQQFAYVDNLGVDVDEIALEFDDLFRIAESMATQGLISADFFARLKSIDSQLSAMTREGAEVWEREKVKNSEEWETLRKLATETLKAANDA</sequence>
<comment type="caution">
    <text evidence="1">The sequence shown here is derived from an EMBL/GenBank/DDBJ whole genome shotgun (WGS) entry which is preliminary data.</text>
</comment>
<name>A0ABP5X9T0_9ACTN</name>